<dbReference type="PANTHER" id="PTHR11778">
    <property type="entry name" value="SERYL-TRNA SYNTHETASE"/>
    <property type="match status" value="1"/>
</dbReference>
<feature type="binding site" evidence="8">
    <location>
        <position position="304"/>
    </location>
    <ligand>
        <name>L-serine</name>
        <dbReference type="ChEBI" id="CHEBI:33384"/>
    </ligand>
</feature>
<dbReference type="InParanoid" id="A0A3N4L945"/>
<feature type="region of interest" description="Disordered" evidence="11">
    <location>
        <begin position="1"/>
        <end position="45"/>
    </location>
</feature>
<dbReference type="Gene3D" id="1.10.287.40">
    <property type="entry name" value="Serine-tRNA synthetase, tRNA binding domain"/>
    <property type="match status" value="1"/>
</dbReference>
<keyword evidence="5 13" id="KW-0030">Aminoacyl-tRNA synthetase</keyword>
<feature type="binding site" evidence="8">
    <location>
        <position position="488"/>
    </location>
    <ligand>
        <name>L-serine</name>
        <dbReference type="ChEBI" id="CHEBI:33384"/>
    </ligand>
</feature>
<feature type="coiled-coil region" evidence="10">
    <location>
        <begin position="122"/>
        <end position="156"/>
    </location>
</feature>
<dbReference type="FunFam" id="3.30.930.10:FF:000069">
    <property type="entry name" value="Seryl-tRNA synthetase"/>
    <property type="match status" value="1"/>
</dbReference>
<evidence type="ECO:0000256" key="9">
    <source>
        <dbReference type="PIRSR" id="PIRSR001529-2"/>
    </source>
</evidence>
<feature type="binding site" evidence="9">
    <location>
        <begin position="452"/>
        <end position="455"/>
    </location>
    <ligand>
        <name>ATP</name>
        <dbReference type="ChEBI" id="CHEBI:30616"/>
    </ligand>
</feature>
<evidence type="ECO:0000256" key="5">
    <source>
        <dbReference type="ARBA" id="ARBA00023146"/>
    </source>
</evidence>
<accession>A0A3N4L945</accession>
<dbReference type="InterPro" id="IPR006195">
    <property type="entry name" value="aa-tRNA-synth_II"/>
</dbReference>
<keyword evidence="4 9" id="KW-0067">ATP-binding</keyword>
<dbReference type="Pfam" id="PF02403">
    <property type="entry name" value="Seryl_tRNA_N"/>
    <property type="match status" value="1"/>
</dbReference>
<dbReference type="GO" id="GO:0004828">
    <property type="term" value="F:serine-tRNA ligase activity"/>
    <property type="evidence" value="ECO:0007669"/>
    <property type="project" value="UniProtKB-EC"/>
</dbReference>
<feature type="binding site" evidence="8">
    <location>
        <position position="335"/>
    </location>
    <ligand>
        <name>L-serine</name>
        <dbReference type="ChEBI" id="CHEBI:33384"/>
    </ligand>
</feature>
<dbReference type="EMBL" id="ML121589">
    <property type="protein sequence ID" value="RPB19427.1"/>
    <property type="molecule type" value="Genomic_DNA"/>
</dbReference>
<dbReference type="PIRSF" id="PIRSF001529">
    <property type="entry name" value="Ser-tRNA-synth_IIa"/>
    <property type="match status" value="1"/>
</dbReference>
<dbReference type="OrthoDB" id="10264585at2759"/>
<dbReference type="InterPro" id="IPR010978">
    <property type="entry name" value="tRNA-bd_arm"/>
</dbReference>
<dbReference type="Pfam" id="PF00587">
    <property type="entry name" value="tRNA-synt_2b"/>
    <property type="match status" value="1"/>
</dbReference>
<dbReference type="PROSITE" id="PS50862">
    <property type="entry name" value="AA_TRNA_LIGASE_II"/>
    <property type="match status" value="1"/>
</dbReference>
<keyword evidence="3" id="KW-0547">Nucleotide-binding</keyword>
<protein>
    <recommendedName>
        <fullName evidence="1">serine--tRNA ligase</fullName>
        <ecNumber evidence="1">6.1.1.11</ecNumber>
    </recommendedName>
    <alternativeName>
        <fullName evidence="6">Seryl-tRNA synthetase</fullName>
    </alternativeName>
    <alternativeName>
        <fullName evidence="7">Seryl-tRNA(Ser) synthetase</fullName>
    </alternativeName>
</protein>
<dbReference type="EC" id="6.1.1.11" evidence="1"/>
<dbReference type="FunCoup" id="A0A3N4L945">
    <property type="interactions" value="850"/>
</dbReference>
<dbReference type="InterPro" id="IPR042103">
    <property type="entry name" value="SerRS_1_N_sf"/>
</dbReference>
<evidence type="ECO:0000256" key="7">
    <source>
        <dbReference type="ARBA" id="ARBA00034892"/>
    </source>
</evidence>
<evidence type="ECO:0000256" key="2">
    <source>
        <dbReference type="ARBA" id="ARBA00022598"/>
    </source>
</evidence>
<evidence type="ECO:0000256" key="3">
    <source>
        <dbReference type="ARBA" id="ARBA00022741"/>
    </source>
</evidence>
<keyword evidence="10" id="KW-0175">Coiled coil</keyword>
<evidence type="ECO:0000256" key="1">
    <source>
        <dbReference type="ARBA" id="ARBA00012840"/>
    </source>
</evidence>
<name>A0A3N4L945_9PEZI</name>
<evidence type="ECO:0000256" key="10">
    <source>
        <dbReference type="SAM" id="Coils"/>
    </source>
</evidence>
<evidence type="ECO:0000313" key="13">
    <source>
        <dbReference type="EMBL" id="RPB19427.1"/>
    </source>
</evidence>
<organism evidence="13 14">
    <name type="scientific">Terfezia boudieri ATCC MYA-4762</name>
    <dbReference type="NCBI Taxonomy" id="1051890"/>
    <lineage>
        <taxon>Eukaryota</taxon>
        <taxon>Fungi</taxon>
        <taxon>Dikarya</taxon>
        <taxon>Ascomycota</taxon>
        <taxon>Pezizomycotina</taxon>
        <taxon>Pezizomycetes</taxon>
        <taxon>Pezizales</taxon>
        <taxon>Pezizaceae</taxon>
        <taxon>Terfezia</taxon>
    </lineage>
</organism>
<feature type="site" description="Important for serine binding" evidence="8">
    <location>
        <position position="490"/>
    </location>
</feature>
<dbReference type="GO" id="GO:0005524">
    <property type="term" value="F:ATP binding"/>
    <property type="evidence" value="ECO:0007669"/>
    <property type="project" value="UniProtKB-KW"/>
</dbReference>
<dbReference type="UniPathway" id="UPA00906">
    <property type="reaction ID" value="UER00895"/>
</dbReference>
<evidence type="ECO:0000313" key="14">
    <source>
        <dbReference type="Proteomes" id="UP000267821"/>
    </source>
</evidence>
<evidence type="ECO:0000256" key="11">
    <source>
        <dbReference type="SAM" id="MobiDB-lite"/>
    </source>
</evidence>
<feature type="compositionally biased region" description="Polar residues" evidence="11">
    <location>
        <begin position="366"/>
        <end position="379"/>
    </location>
</feature>
<proteinExistence type="predicted"/>
<evidence type="ECO:0000256" key="4">
    <source>
        <dbReference type="ARBA" id="ARBA00022840"/>
    </source>
</evidence>
<dbReference type="SUPFAM" id="SSF55681">
    <property type="entry name" value="Class II aaRS and biotin synthetases"/>
    <property type="match status" value="1"/>
</dbReference>
<feature type="binding site" evidence="9">
    <location>
        <begin position="335"/>
        <end position="337"/>
    </location>
    <ligand>
        <name>ATP</name>
        <dbReference type="ChEBI" id="CHEBI:30616"/>
    </ligand>
</feature>
<dbReference type="STRING" id="1051890.A0A3N4L945"/>
<dbReference type="SUPFAM" id="SSF46589">
    <property type="entry name" value="tRNA-binding arm"/>
    <property type="match status" value="1"/>
</dbReference>
<dbReference type="InterPro" id="IPR002317">
    <property type="entry name" value="Ser-tRNA-ligase_type_1"/>
</dbReference>
<feature type="binding site" evidence="9">
    <location>
        <begin position="351"/>
        <end position="354"/>
    </location>
    <ligand>
        <name>ATP</name>
        <dbReference type="ChEBI" id="CHEBI:30616"/>
    </ligand>
</feature>
<dbReference type="AlphaFoldDB" id="A0A3N4L945"/>
<feature type="region of interest" description="Disordered" evidence="11">
    <location>
        <begin position="365"/>
        <end position="389"/>
    </location>
</feature>
<gene>
    <name evidence="13" type="ORF">L211DRAFT_863688</name>
</gene>
<keyword evidence="14" id="KW-1185">Reference proteome</keyword>
<dbReference type="Gene3D" id="3.30.930.10">
    <property type="entry name" value="Bira Bifunctional Protein, Domain 2"/>
    <property type="match status" value="1"/>
</dbReference>
<dbReference type="InterPro" id="IPR002314">
    <property type="entry name" value="aa-tRNA-synt_IIb"/>
</dbReference>
<dbReference type="PRINTS" id="PR00981">
    <property type="entry name" value="TRNASYNTHSER"/>
</dbReference>
<dbReference type="Proteomes" id="UP000267821">
    <property type="component" value="Unassembled WGS sequence"/>
</dbReference>
<sequence length="533" mass="58466">MANHGCKGRPEQHPHTPSAHGCSPAGQVADNSPPAPPTAPRPCPNIKAIRTDPDYHSQNCINRNYPHLAETPQRIAALYEQWAALQTSLRTERGRHNNISGRLRARAPMKSTLAGDVVDEERESLLAEAKVLKEKITKVEAEEAALDEEMRELALQLPNTMHPDTPIGDEPKVLRYINEHILPAAPETLVSSVNPPPGNSKSHIQIGSELHLLDFSAAATVSGWGWYYLLNEAVLLEQALINYALHLAVQQGWQLVTPPSIVYSHIAAACGFKPRDQHGEQQIYTLQQPARHQGTKPELSLAGTAEIPLAGMYANRVFSEDELPLKTVGVSRSYRAEAGARGVESKGLYRVHEFTKVEMFAWTLPDPTSATPTEPNSITEAEATPKHPPPTPAEKVFSEMLHLQTTLLASLSLPARILSMPSTDLGASASNKIDIEAYMPSRYNTSTGPWGEVSSLSNCLDYQSRRLNARVRNVGPDKKKMEFPVTLNGTAVAVPRVLLAILENGWDEGVQGVVVPEVLRKWMGGVEVIKKRH</sequence>
<feature type="binding site" evidence="8">
    <location>
        <position position="358"/>
    </location>
    <ligand>
        <name>L-serine</name>
        <dbReference type="ChEBI" id="CHEBI:33384"/>
    </ligand>
</feature>
<keyword evidence="2" id="KW-0436">Ligase</keyword>
<evidence type="ECO:0000259" key="12">
    <source>
        <dbReference type="PROSITE" id="PS50862"/>
    </source>
</evidence>
<dbReference type="InterPro" id="IPR015866">
    <property type="entry name" value="Ser-tRNA-synth_1_N"/>
</dbReference>
<dbReference type="InterPro" id="IPR045864">
    <property type="entry name" value="aa-tRNA-synth_II/BPL/LPL"/>
</dbReference>
<evidence type="ECO:0000256" key="8">
    <source>
        <dbReference type="PIRSR" id="PIRSR001529-1"/>
    </source>
</evidence>
<feature type="domain" description="Aminoacyl-transfer RNA synthetases class-II family profile" evidence="12">
    <location>
        <begin position="250"/>
        <end position="516"/>
    </location>
</feature>
<evidence type="ECO:0000256" key="6">
    <source>
        <dbReference type="ARBA" id="ARBA00031113"/>
    </source>
</evidence>
<reference evidence="13 14" key="1">
    <citation type="journal article" date="2018" name="Nat. Ecol. Evol.">
        <title>Pezizomycetes genomes reveal the molecular basis of ectomycorrhizal truffle lifestyle.</title>
        <authorList>
            <person name="Murat C."/>
            <person name="Payen T."/>
            <person name="Noel B."/>
            <person name="Kuo A."/>
            <person name="Morin E."/>
            <person name="Chen J."/>
            <person name="Kohler A."/>
            <person name="Krizsan K."/>
            <person name="Balestrini R."/>
            <person name="Da Silva C."/>
            <person name="Montanini B."/>
            <person name="Hainaut M."/>
            <person name="Levati E."/>
            <person name="Barry K.W."/>
            <person name="Belfiori B."/>
            <person name="Cichocki N."/>
            <person name="Clum A."/>
            <person name="Dockter R.B."/>
            <person name="Fauchery L."/>
            <person name="Guy J."/>
            <person name="Iotti M."/>
            <person name="Le Tacon F."/>
            <person name="Lindquist E.A."/>
            <person name="Lipzen A."/>
            <person name="Malagnac F."/>
            <person name="Mello A."/>
            <person name="Molinier V."/>
            <person name="Miyauchi S."/>
            <person name="Poulain J."/>
            <person name="Riccioni C."/>
            <person name="Rubini A."/>
            <person name="Sitrit Y."/>
            <person name="Splivallo R."/>
            <person name="Traeger S."/>
            <person name="Wang M."/>
            <person name="Zifcakova L."/>
            <person name="Wipf D."/>
            <person name="Zambonelli A."/>
            <person name="Paolocci F."/>
            <person name="Nowrousian M."/>
            <person name="Ottonello S."/>
            <person name="Baldrian P."/>
            <person name="Spatafora J.W."/>
            <person name="Henrissat B."/>
            <person name="Nagy L.G."/>
            <person name="Aury J.M."/>
            <person name="Wincker P."/>
            <person name="Grigoriev I.V."/>
            <person name="Bonfante P."/>
            <person name="Martin F.M."/>
        </authorList>
    </citation>
    <scope>NUCLEOTIDE SEQUENCE [LARGE SCALE GENOMIC DNA]</scope>
    <source>
        <strain evidence="13 14">ATCC MYA-4762</strain>
    </source>
</reference>
<dbReference type="GO" id="GO:0006434">
    <property type="term" value="P:seryl-tRNA aminoacylation"/>
    <property type="evidence" value="ECO:0007669"/>
    <property type="project" value="InterPro"/>
</dbReference>
<feature type="compositionally biased region" description="Pro residues" evidence="11">
    <location>
        <begin position="33"/>
        <end position="43"/>
    </location>
</feature>